<evidence type="ECO:0000313" key="1">
    <source>
        <dbReference type="EMBL" id="MFM0109527.1"/>
    </source>
</evidence>
<accession>A0ACC7NPN5</accession>
<reference evidence="1 2" key="1">
    <citation type="journal article" date="2024" name="Chem. Sci.">
        <title>Discovery of megapolipeptins by genome mining of a Burkholderiales bacteria collection.</title>
        <authorList>
            <person name="Paulo B.S."/>
            <person name="Recchia M.J.J."/>
            <person name="Lee S."/>
            <person name="Fergusson C.H."/>
            <person name="Romanowski S.B."/>
            <person name="Hernandez A."/>
            <person name="Krull N."/>
            <person name="Liu D.Y."/>
            <person name="Cavanagh H."/>
            <person name="Bos A."/>
            <person name="Gray C.A."/>
            <person name="Murphy B.T."/>
            <person name="Linington R.G."/>
            <person name="Eustaquio A.S."/>
        </authorList>
    </citation>
    <scope>NUCLEOTIDE SEQUENCE [LARGE SCALE GENOMIC DNA]</scope>
    <source>
        <strain evidence="1 2">RL18-126-BIB-B</strain>
    </source>
</reference>
<protein>
    <submittedName>
        <fullName evidence="1">Uncharacterized protein</fullName>
    </submittedName>
</protein>
<proteinExistence type="predicted"/>
<comment type="caution">
    <text evidence="1">The sequence shown here is derived from an EMBL/GenBank/DDBJ whole genome shotgun (WGS) entry which is preliminary data.</text>
</comment>
<name>A0ACC7NPN5_9BURK</name>
<dbReference type="EMBL" id="JAQQDW010000285">
    <property type="protein sequence ID" value="MFM0109527.1"/>
    <property type="molecule type" value="Genomic_DNA"/>
</dbReference>
<dbReference type="Proteomes" id="UP001629235">
    <property type="component" value="Unassembled WGS sequence"/>
</dbReference>
<gene>
    <name evidence="1" type="ORF">PQR01_40815</name>
</gene>
<sequence>MTFAKVVGAQTATGIDMMLNAVREPYAGKLARTVLRGPRFREGARLPSNLARKTVSDFFNSIG</sequence>
<keyword evidence="2" id="KW-1185">Reference proteome</keyword>
<feature type="non-terminal residue" evidence="1">
    <location>
        <position position="63"/>
    </location>
</feature>
<evidence type="ECO:0000313" key="2">
    <source>
        <dbReference type="Proteomes" id="UP001629235"/>
    </source>
</evidence>
<organism evidence="1 2">
    <name type="scientific">Paraburkholderia rhynchosiae</name>
    <dbReference type="NCBI Taxonomy" id="487049"/>
    <lineage>
        <taxon>Bacteria</taxon>
        <taxon>Pseudomonadati</taxon>
        <taxon>Pseudomonadota</taxon>
        <taxon>Betaproteobacteria</taxon>
        <taxon>Burkholderiales</taxon>
        <taxon>Burkholderiaceae</taxon>
        <taxon>Paraburkholderia</taxon>
    </lineage>
</organism>